<dbReference type="GO" id="GO:0004497">
    <property type="term" value="F:monooxygenase activity"/>
    <property type="evidence" value="ECO:0007669"/>
    <property type="project" value="UniProtKB-KW"/>
</dbReference>
<dbReference type="Gene3D" id="3.30.70.100">
    <property type="match status" value="1"/>
</dbReference>
<accession>A0A516Q597</accession>
<dbReference type="Pfam" id="PF03992">
    <property type="entry name" value="ABM"/>
    <property type="match status" value="1"/>
</dbReference>
<gene>
    <name evidence="2" type="ORF">FOE78_05305</name>
</gene>
<organism evidence="2 3">
    <name type="scientific">Microlunatus elymi</name>
    <dbReference type="NCBI Taxonomy" id="2596828"/>
    <lineage>
        <taxon>Bacteria</taxon>
        <taxon>Bacillati</taxon>
        <taxon>Actinomycetota</taxon>
        <taxon>Actinomycetes</taxon>
        <taxon>Propionibacteriales</taxon>
        <taxon>Propionibacteriaceae</taxon>
        <taxon>Microlunatus</taxon>
    </lineage>
</organism>
<proteinExistence type="predicted"/>
<evidence type="ECO:0000313" key="2">
    <source>
        <dbReference type="EMBL" id="QDP98594.1"/>
    </source>
</evidence>
<name>A0A516Q597_9ACTN</name>
<feature type="domain" description="ABM" evidence="1">
    <location>
        <begin position="10"/>
        <end position="84"/>
    </location>
</feature>
<dbReference type="SUPFAM" id="SSF54909">
    <property type="entry name" value="Dimeric alpha+beta barrel"/>
    <property type="match status" value="1"/>
</dbReference>
<reference evidence="2 3" key="1">
    <citation type="submission" date="2019-07" db="EMBL/GenBank/DDBJ databases">
        <title>Microlunatus dokdonensis sp. nov. isolated from the rhizospheric soil of the wild plant Elymus tsukushiensis.</title>
        <authorList>
            <person name="Ghim S.-Y."/>
            <person name="Hwang Y.-J."/>
            <person name="Son J.-S."/>
            <person name="Shin J.-H."/>
        </authorList>
    </citation>
    <scope>NUCLEOTIDE SEQUENCE [LARGE SCALE GENOMIC DNA]</scope>
    <source>
        <strain evidence="2 3">KUDC0627</strain>
    </source>
</reference>
<dbReference type="RefSeq" id="WP_143988568.1">
    <property type="nucleotide sequence ID" value="NZ_CP041692.1"/>
</dbReference>
<evidence type="ECO:0000259" key="1">
    <source>
        <dbReference type="Pfam" id="PF03992"/>
    </source>
</evidence>
<keyword evidence="2" id="KW-0560">Oxidoreductase</keyword>
<dbReference type="InterPro" id="IPR011008">
    <property type="entry name" value="Dimeric_a/b-barrel"/>
</dbReference>
<dbReference type="AlphaFoldDB" id="A0A516Q597"/>
<dbReference type="EMBL" id="CP041692">
    <property type="protein sequence ID" value="QDP98594.1"/>
    <property type="molecule type" value="Genomic_DNA"/>
</dbReference>
<keyword evidence="3" id="KW-1185">Reference proteome</keyword>
<dbReference type="OrthoDB" id="9795593at2"/>
<keyword evidence="2" id="KW-0503">Monooxygenase</keyword>
<dbReference type="InterPro" id="IPR007138">
    <property type="entry name" value="ABM_dom"/>
</dbReference>
<sequence>MHHRVFRREPVTFINVFEIGEDEIDTFITKWKERSRFTTSADGFISAELFRSIDADTHFKLINVTKWAGRAHFEAATHAAEFRAELDDYQTDDSCTWTPSRGFYHTAARFD</sequence>
<dbReference type="KEGG" id="mik:FOE78_05305"/>
<protein>
    <submittedName>
        <fullName evidence="2">Antibiotic biosynthesis monooxygenase</fullName>
    </submittedName>
</protein>
<evidence type="ECO:0000313" key="3">
    <source>
        <dbReference type="Proteomes" id="UP000319263"/>
    </source>
</evidence>
<dbReference type="Proteomes" id="UP000319263">
    <property type="component" value="Chromosome"/>
</dbReference>